<dbReference type="AlphaFoldDB" id="A0A4Q7Z161"/>
<sequence>MKKPLMVSFCNPVFWSLIAFVPVASAQTVGQLIPHKVKVESVDYLGKRAVKITEESQVANGEAYAIVKDTMFHDGAIEVELAGRPAAGAASAARGFIGIAFRLQNGQFEHIYLRPTNGRADDQVRRNHSMQGSGANSFLARFGSTNFNSRCAEMAGNSQL</sequence>
<keyword evidence="1" id="KW-0732">Signal</keyword>
<dbReference type="OrthoDB" id="118532at2"/>
<dbReference type="EMBL" id="SHKW01000001">
    <property type="protein sequence ID" value="RZU43273.1"/>
    <property type="molecule type" value="Genomic_DNA"/>
</dbReference>
<protein>
    <submittedName>
        <fullName evidence="2">Uncharacterized protein</fullName>
    </submittedName>
</protein>
<evidence type="ECO:0000313" key="2">
    <source>
        <dbReference type="EMBL" id="RZU43273.1"/>
    </source>
</evidence>
<feature type="chain" id="PRO_5020414115" evidence="1">
    <location>
        <begin position="27"/>
        <end position="160"/>
    </location>
</feature>
<keyword evidence="3" id="KW-1185">Reference proteome</keyword>
<reference evidence="2 3" key="1">
    <citation type="submission" date="2019-02" db="EMBL/GenBank/DDBJ databases">
        <title>Genomic Encyclopedia of Archaeal and Bacterial Type Strains, Phase II (KMG-II): from individual species to whole genera.</title>
        <authorList>
            <person name="Goeker M."/>
        </authorList>
    </citation>
    <scope>NUCLEOTIDE SEQUENCE [LARGE SCALE GENOMIC DNA]</scope>
    <source>
        <strain evidence="2 3">DSM 18101</strain>
    </source>
</reference>
<feature type="signal peptide" evidence="1">
    <location>
        <begin position="1"/>
        <end position="26"/>
    </location>
</feature>
<evidence type="ECO:0000256" key="1">
    <source>
        <dbReference type="SAM" id="SignalP"/>
    </source>
</evidence>
<evidence type="ECO:0000313" key="3">
    <source>
        <dbReference type="Proteomes" id="UP000292958"/>
    </source>
</evidence>
<organism evidence="2 3">
    <name type="scientific">Edaphobacter modestus</name>
    <dbReference type="NCBI Taxonomy" id="388466"/>
    <lineage>
        <taxon>Bacteria</taxon>
        <taxon>Pseudomonadati</taxon>
        <taxon>Acidobacteriota</taxon>
        <taxon>Terriglobia</taxon>
        <taxon>Terriglobales</taxon>
        <taxon>Acidobacteriaceae</taxon>
        <taxon>Edaphobacter</taxon>
    </lineage>
</organism>
<accession>A0A4Q7Z161</accession>
<proteinExistence type="predicted"/>
<name>A0A4Q7Z161_9BACT</name>
<dbReference type="RefSeq" id="WP_130421713.1">
    <property type="nucleotide sequence ID" value="NZ_SHKW01000001.1"/>
</dbReference>
<dbReference type="Proteomes" id="UP000292958">
    <property type="component" value="Unassembled WGS sequence"/>
</dbReference>
<comment type="caution">
    <text evidence="2">The sequence shown here is derived from an EMBL/GenBank/DDBJ whole genome shotgun (WGS) entry which is preliminary data.</text>
</comment>
<gene>
    <name evidence="2" type="ORF">BDD14_4927</name>
</gene>